<dbReference type="HAMAP" id="MF_00493">
    <property type="entry name" value="Transaldolase_2"/>
    <property type="match status" value="1"/>
</dbReference>
<dbReference type="PROSITE" id="PS01054">
    <property type="entry name" value="TRANSALDOLASE_1"/>
    <property type="match status" value="1"/>
</dbReference>
<organism evidence="12 13">
    <name type="scientific">Hymenobacter ginsengisoli</name>
    <dbReference type="NCBI Taxonomy" id="1051626"/>
    <lineage>
        <taxon>Bacteria</taxon>
        <taxon>Pseudomonadati</taxon>
        <taxon>Bacteroidota</taxon>
        <taxon>Cytophagia</taxon>
        <taxon>Cytophagales</taxon>
        <taxon>Hymenobacteraceae</taxon>
        <taxon>Hymenobacter</taxon>
    </lineage>
</organism>
<protein>
    <recommendedName>
        <fullName evidence="5 11">Transaldolase</fullName>
        <ecNumber evidence="5 11">2.2.1.2</ecNumber>
    </recommendedName>
</protein>
<evidence type="ECO:0000256" key="6">
    <source>
        <dbReference type="ARBA" id="ARBA00022490"/>
    </source>
</evidence>
<accession>A0ABP8QBI5</accession>
<proteinExistence type="inferred from homology"/>
<evidence type="ECO:0000256" key="4">
    <source>
        <dbReference type="ARBA" id="ARBA00008426"/>
    </source>
</evidence>
<dbReference type="InterPro" id="IPR018225">
    <property type="entry name" value="Transaldolase_AS"/>
</dbReference>
<name>A0ABP8QBI5_9BACT</name>
<dbReference type="PIRSF" id="PIRSF036915">
    <property type="entry name" value="Trnald_Bac_Plnt"/>
    <property type="match status" value="1"/>
</dbReference>
<evidence type="ECO:0000256" key="8">
    <source>
        <dbReference type="ARBA" id="ARBA00023126"/>
    </source>
</evidence>
<keyword evidence="13" id="KW-1185">Reference proteome</keyword>
<dbReference type="Gene3D" id="3.20.20.70">
    <property type="entry name" value="Aldolase class I"/>
    <property type="match status" value="1"/>
</dbReference>
<dbReference type="NCBIfam" id="TIGR00876">
    <property type="entry name" value="tal_mycobact"/>
    <property type="match status" value="1"/>
</dbReference>
<dbReference type="SUPFAM" id="SSF51569">
    <property type="entry name" value="Aldolase"/>
    <property type="match status" value="1"/>
</dbReference>
<dbReference type="PANTHER" id="PTHR10683">
    <property type="entry name" value="TRANSALDOLASE"/>
    <property type="match status" value="1"/>
</dbReference>
<evidence type="ECO:0000256" key="3">
    <source>
        <dbReference type="ARBA" id="ARBA00004857"/>
    </source>
</evidence>
<evidence type="ECO:0000256" key="9">
    <source>
        <dbReference type="ARBA" id="ARBA00023270"/>
    </source>
</evidence>
<reference evidence="13" key="1">
    <citation type="journal article" date="2019" name="Int. J. Syst. Evol. Microbiol.">
        <title>The Global Catalogue of Microorganisms (GCM) 10K type strain sequencing project: providing services to taxonomists for standard genome sequencing and annotation.</title>
        <authorList>
            <consortium name="The Broad Institute Genomics Platform"/>
            <consortium name="The Broad Institute Genome Sequencing Center for Infectious Disease"/>
            <person name="Wu L."/>
            <person name="Ma J."/>
        </authorList>
    </citation>
    <scope>NUCLEOTIDE SEQUENCE [LARGE SCALE GENOMIC DNA]</scope>
    <source>
        <strain evidence="13">JCM 17841</strain>
    </source>
</reference>
<evidence type="ECO:0000256" key="1">
    <source>
        <dbReference type="ARBA" id="ARBA00003518"/>
    </source>
</evidence>
<dbReference type="Pfam" id="PF00923">
    <property type="entry name" value="TAL_FSA"/>
    <property type="match status" value="1"/>
</dbReference>
<evidence type="ECO:0000256" key="11">
    <source>
        <dbReference type="HAMAP-Rule" id="MF_00493"/>
    </source>
</evidence>
<comment type="caution">
    <text evidence="12">The sequence shown here is derived from an EMBL/GenBank/DDBJ whole genome shotgun (WGS) entry which is preliminary data.</text>
</comment>
<comment type="catalytic activity">
    <reaction evidence="10 11">
        <text>D-sedoheptulose 7-phosphate + D-glyceraldehyde 3-phosphate = D-erythrose 4-phosphate + beta-D-fructose 6-phosphate</text>
        <dbReference type="Rhea" id="RHEA:17053"/>
        <dbReference type="ChEBI" id="CHEBI:16897"/>
        <dbReference type="ChEBI" id="CHEBI:57483"/>
        <dbReference type="ChEBI" id="CHEBI:57634"/>
        <dbReference type="ChEBI" id="CHEBI:59776"/>
        <dbReference type="EC" id="2.2.1.2"/>
    </reaction>
</comment>
<sequence>MPARILPATFHPSFFAMNPLLDIRRFDQSLWLDFISRKVLQNGELKARIDHDALRGVTSNPAIFEKAIGGSADYDQTIKEQAQQGKSAEEIYEGLAVADVQAACDLFKGLYDSHDNSSDGYVSLEVSPKLAHDTEGTIAEGRQLWKAVNRPNVMIKVPATLEGLPAIRTLISEGINVNVTLIFGLDRYKAVAEAFIAGLEDRVKAGQSLERIDSVASFFLSRIDVLIDPQLEKIAAAGGEKGQLAQSLVGEVALASAKQAYQLYKEIFAGPRWQALADKGAHTQRLLWASTGNKNPKYDDLKYVENLIGPKTVNTIPVETMDIFKEKGKPADRLEQGLELAQAVLRDLPKVGIDLDAQTAQLEKEGVQKFIEPFGKLIDSVEKKRQAAVDATKQPA</sequence>
<dbReference type="PANTHER" id="PTHR10683:SF31">
    <property type="entry name" value="TRANSALDOLASE"/>
    <property type="match status" value="1"/>
</dbReference>
<dbReference type="InterPro" id="IPR013785">
    <property type="entry name" value="Aldolase_TIM"/>
</dbReference>
<feature type="active site" description="Schiff-base intermediate with substrate" evidence="11">
    <location>
        <position position="156"/>
    </location>
</feature>
<comment type="similarity">
    <text evidence="4 11">Belongs to the transaldolase family. Type 2 subfamily.</text>
</comment>
<dbReference type="InterPro" id="IPR004732">
    <property type="entry name" value="Transaldolase_2"/>
</dbReference>
<dbReference type="Proteomes" id="UP001501243">
    <property type="component" value="Unassembled WGS sequence"/>
</dbReference>
<evidence type="ECO:0000313" key="12">
    <source>
        <dbReference type="EMBL" id="GAA4499148.1"/>
    </source>
</evidence>
<keyword evidence="6 11" id="KW-0963">Cytoplasm</keyword>
<comment type="pathway">
    <text evidence="3 11">Carbohydrate degradation; pentose phosphate pathway; D-glyceraldehyde 3-phosphate and beta-D-fructose 6-phosphate from D-ribose 5-phosphate and D-xylulose 5-phosphate (non-oxidative stage): step 2/3.</text>
</comment>
<dbReference type="EC" id="2.2.1.2" evidence="5 11"/>
<keyword evidence="9 11" id="KW-0704">Schiff base</keyword>
<evidence type="ECO:0000256" key="7">
    <source>
        <dbReference type="ARBA" id="ARBA00022679"/>
    </source>
</evidence>
<dbReference type="NCBIfam" id="NF002881">
    <property type="entry name" value="PRK03343.1"/>
    <property type="match status" value="1"/>
</dbReference>
<evidence type="ECO:0000313" key="13">
    <source>
        <dbReference type="Proteomes" id="UP001501243"/>
    </source>
</evidence>
<dbReference type="CDD" id="cd00955">
    <property type="entry name" value="Transaldolase_like"/>
    <property type="match status" value="1"/>
</dbReference>
<evidence type="ECO:0000256" key="5">
    <source>
        <dbReference type="ARBA" id="ARBA00013151"/>
    </source>
</evidence>
<comment type="function">
    <text evidence="1 11">Transaldolase is important for the balance of metabolites in the pentose-phosphate pathway.</text>
</comment>
<keyword evidence="7 11" id="KW-0808">Transferase</keyword>
<comment type="subcellular location">
    <subcellularLocation>
        <location evidence="2 11">Cytoplasm</location>
    </subcellularLocation>
</comment>
<keyword evidence="8 11" id="KW-0570">Pentose shunt</keyword>
<dbReference type="EMBL" id="BAABGQ010000005">
    <property type="protein sequence ID" value="GAA4499148.1"/>
    <property type="molecule type" value="Genomic_DNA"/>
</dbReference>
<gene>
    <name evidence="11" type="primary">tal</name>
    <name evidence="12" type="ORF">GCM10023172_17380</name>
</gene>
<evidence type="ECO:0000256" key="2">
    <source>
        <dbReference type="ARBA" id="ARBA00004496"/>
    </source>
</evidence>
<evidence type="ECO:0000256" key="10">
    <source>
        <dbReference type="ARBA" id="ARBA00048810"/>
    </source>
</evidence>
<dbReference type="PROSITE" id="PS00958">
    <property type="entry name" value="TRANSALDOLASE_2"/>
    <property type="match status" value="1"/>
</dbReference>
<dbReference type="InterPro" id="IPR001585">
    <property type="entry name" value="TAL/FSA"/>
</dbReference>